<accession>A0A5E4N119</accession>
<proteinExistence type="predicted"/>
<evidence type="ECO:0000313" key="3">
    <source>
        <dbReference type="Proteomes" id="UP000325440"/>
    </source>
</evidence>
<sequence length="148" mass="17179">MKKTYFLFPQTYYEIWQNECYDKNSRPWKLDQVNIRGRTTVTTNTDALREKYISRTLYTTRIKMKGYIYTVCVIGLCAYTLGSEEAKKPVENKPVSEDSKNQEKRGIFGTGYGYGSEYETSGHGFQHEEGKLLSKTIIKEIAQPYPVE</sequence>
<dbReference type="AlphaFoldDB" id="A0A5E4N119"/>
<keyword evidence="3" id="KW-1185">Reference proteome</keyword>
<protein>
    <submittedName>
        <fullName evidence="2">Uncharacterized protein</fullName>
    </submittedName>
</protein>
<reference evidence="2 3" key="1">
    <citation type="submission" date="2019-08" db="EMBL/GenBank/DDBJ databases">
        <authorList>
            <person name="Alioto T."/>
            <person name="Alioto T."/>
            <person name="Gomez Garrido J."/>
        </authorList>
    </citation>
    <scope>NUCLEOTIDE SEQUENCE [LARGE SCALE GENOMIC DNA]</scope>
</reference>
<evidence type="ECO:0000313" key="2">
    <source>
        <dbReference type="EMBL" id="VVC38363.1"/>
    </source>
</evidence>
<feature type="region of interest" description="Disordered" evidence="1">
    <location>
        <begin position="87"/>
        <end position="108"/>
    </location>
</feature>
<organism evidence="2 3">
    <name type="scientific">Cinara cedri</name>
    <dbReference type="NCBI Taxonomy" id="506608"/>
    <lineage>
        <taxon>Eukaryota</taxon>
        <taxon>Metazoa</taxon>
        <taxon>Ecdysozoa</taxon>
        <taxon>Arthropoda</taxon>
        <taxon>Hexapoda</taxon>
        <taxon>Insecta</taxon>
        <taxon>Pterygota</taxon>
        <taxon>Neoptera</taxon>
        <taxon>Paraneoptera</taxon>
        <taxon>Hemiptera</taxon>
        <taxon>Sternorrhyncha</taxon>
        <taxon>Aphidomorpha</taxon>
        <taxon>Aphidoidea</taxon>
        <taxon>Aphididae</taxon>
        <taxon>Lachninae</taxon>
        <taxon>Cinara</taxon>
    </lineage>
</organism>
<name>A0A5E4N119_9HEMI</name>
<feature type="compositionally biased region" description="Basic and acidic residues" evidence="1">
    <location>
        <begin position="87"/>
        <end position="106"/>
    </location>
</feature>
<evidence type="ECO:0000256" key="1">
    <source>
        <dbReference type="SAM" id="MobiDB-lite"/>
    </source>
</evidence>
<dbReference type="EMBL" id="CABPRJ010001470">
    <property type="protein sequence ID" value="VVC38363.1"/>
    <property type="molecule type" value="Genomic_DNA"/>
</dbReference>
<gene>
    <name evidence="2" type="ORF">CINCED_3A006382</name>
</gene>
<dbReference type="Proteomes" id="UP000325440">
    <property type="component" value="Unassembled WGS sequence"/>
</dbReference>
<dbReference type="OrthoDB" id="8197786at2759"/>
<feature type="non-terminal residue" evidence="2">
    <location>
        <position position="148"/>
    </location>
</feature>